<keyword evidence="1" id="KW-0732">Signal</keyword>
<dbReference type="RefSeq" id="WP_208672975.1">
    <property type="nucleotide sequence ID" value="NZ_CP030139.2"/>
</dbReference>
<evidence type="ECO:0000313" key="2">
    <source>
        <dbReference type="EMBL" id="AZB72755.1"/>
    </source>
</evidence>
<proteinExistence type="predicted"/>
<dbReference type="AlphaFoldDB" id="A0AAN1QNW1"/>
<name>A0AAN1QNW1_SYNEL</name>
<gene>
    <name evidence="2" type="ORF">DOP62_08555</name>
</gene>
<feature type="signal peptide" evidence="1">
    <location>
        <begin position="1"/>
        <end position="19"/>
    </location>
</feature>
<protein>
    <submittedName>
        <fullName evidence="2">Uncharacterized protein</fullName>
    </submittedName>
</protein>
<evidence type="ECO:0000313" key="3">
    <source>
        <dbReference type="Proteomes" id="UP000267249"/>
    </source>
</evidence>
<sequence length="97" mass="10574">MKLLPIVAIALGFATPVHAKDEIPAAKQANFLQVCQETAKTRGAPSQFARPICQCMLNELRSKGNAYLISLEKNQKLQQDFATRASLSCISSLIKGQ</sequence>
<accession>A0AAN1QNW1</accession>
<feature type="chain" id="PRO_5042885570" evidence="1">
    <location>
        <begin position="20"/>
        <end position="97"/>
    </location>
</feature>
<evidence type="ECO:0000256" key="1">
    <source>
        <dbReference type="SAM" id="SignalP"/>
    </source>
</evidence>
<reference evidence="2 3" key="1">
    <citation type="journal article" date="2018" name="Sci. Rep.">
        <title>Genome Features and Biochemical Characteristics of a Robust, Fast Growing and Naturally Transformable Cyanobacterium Synechococcus elongatus PCC 11801 Isolated from India.</title>
        <authorList>
            <person name="Jaiswal D."/>
            <person name="Sengupta A."/>
            <person name="Sohoni S."/>
            <person name="Sengupta S."/>
            <person name="Phadnavis A.G."/>
            <person name="Pakrasi H.B."/>
            <person name="Wangikar P.P."/>
        </authorList>
    </citation>
    <scope>NUCLEOTIDE SEQUENCE [LARGE SCALE GENOMIC DNA]</scope>
    <source>
        <strain evidence="2 3">PCC 11801</strain>
    </source>
</reference>
<organism evidence="2 3">
    <name type="scientific">Synechococcus elongatus PCC 11801</name>
    <dbReference type="NCBI Taxonomy" id="2219813"/>
    <lineage>
        <taxon>Bacteria</taxon>
        <taxon>Bacillati</taxon>
        <taxon>Cyanobacteriota</taxon>
        <taxon>Cyanophyceae</taxon>
        <taxon>Synechococcales</taxon>
        <taxon>Synechococcaceae</taxon>
        <taxon>Synechococcus</taxon>
    </lineage>
</organism>
<dbReference type="Proteomes" id="UP000267249">
    <property type="component" value="Chromosome"/>
</dbReference>
<dbReference type="EMBL" id="CP030139">
    <property type="protein sequence ID" value="AZB72755.1"/>
    <property type="molecule type" value="Genomic_DNA"/>
</dbReference>